<dbReference type="PANTHER" id="PTHR22996:SF0">
    <property type="entry name" value="RE60872P-RELATED"/>
    <property type="match status" value="1"/>
</dbReference>
<reference evidence="10" key="1">
    <citation type="submission" date="2003-08" db="EMBL/GenBank/DDBJ databases">
        <authorList>
            <person name="Birren B."/>
            <person name="Nusbaum C."/>
            <person name="Abebe A."/>
            <person name="Abouelleil A."/>
            <person name="Adekoya E."/>
            <person name="Ait-zahra M."/>
            <person name="Allen N."/>
            <person name="Allen T."/>
            <person name="An P."/>
            <person name="Anderson M."/>
            <person name="Anderson S."/>
            <person name="Arachchi H."/>
            <person name="Armbruster J."/>
            <person name="Bachantsang P."/>
            <person name="Baldwin J."/>
            <person name="Barry A."/>
            <person name="Bayul T."/>
            <person name="Blitshsteyn B."/>
            <person name="Bloom T."/>
            <person name="Blye J."/>
            <person name="Boguslavskiy L."/>
            <person name="Borowsky M."/>
            <person name="Boukhgalter B."/>
            <person name="Brunache A."/>
            <person name="Butler J."/>
            <person name="Calixte N."/>
            <person name="Calvo S."/>
            <person name="Camarata J."/>
            <person name="Campo K."/>
            <person name="Chang J."/>
            <person name="Cheshatsang Y."/>
            <person name="Citroen M."/>
            <person name="Collymore A."/>
            <person name="Considine T."/>
            <person name="Cook A."/>
            <person name="Cooke P."/>
            <person name="Corum B."/>
            <person name="Cuomo C."/>
            <person name="David R."/>
            <person name="Dawoe T."/>
            <person name="Degray S."/>
            <person name="Dodge S."/>
            <person name="Dooley K."/>
            <person name="Dorje P."/>
            <person name="Dorjee K."/>
            <person name="Dorris L."/>
            <person name="Duffey N."/>
            <person name="Dupes A."/>
            <person name="Elkins T."/>
            <person name="Engels R."/>
            <person name="Erickson J."/>
            <person name="Farina A."/>
            <person name="Faro S."/>
            <person name="Ferreira P."/>
            <person name="Fischer H."/>
            <person name="Fitzgerald M."/>
            <person name="Foley K."/>
            <person name="Gage D."/>
            <person name="Galagan J."/>
            <person name="Gearin G."/>
            <person name="Gnerre S."/>
            <person name="Gnirke A."/>
            <person name="Goyette A."/>
            <person name="Graham J."/>
            <person name="Grandbois E."/>
            <person name="Gyaltsen K."/>
            <person name="Hafez N."/>
            <person name="Hagopian D."/>
            <person name="Hagos B."/>
            <person name="Hall J."/>
            <person name="Hatcher B."/>
            <person name="Heller A."/>
            <person name="Higgins H."/>
            <person name="Honan T."/>
            <person name="Horn A."/>
            <person name="Houde N."/>
            <person name="Hughes L."/>
            <person name="Hulme W."/>
            <person name="Husby E."/>
            <person name="Iliev I."/>
            <person name="Jaffe D."/>
            <person name="Jones C."/>
            <person name="Kamal M."/>
            <person name="Kamat A."/>
            <person name="Kamvysselis M."/>
            <person name="Karlsson E."/>
            <person name="Kells C."/>
            <person name="Kieu A."/>
            <person name="Kisner P."/>
            <person name="Kodira C."/>
            <person name="Kulbokas E."/>
            <person name="Labutti K."/>
            <person name="Lama D."/>
            <person name="Landers T."/>
            <person name="Leger J."/>
            <person name="Levine S."/>
            <person name="Lewis D."/>
            <person name="Lewis T."/>
            <person name="Lindblad-toh K."/>
            <person name="Liu X."/>
            <person name="Lokyitsang T."/>
            <person name="Lokyitsang Y."/>
            <person name="Lucien O."/>
            <person name="Lui A."/>
            <person name="Ma L.J."/>
            <person name="Mabbitt R."/>
            <person name="Macdonald J."/>
            <person name="Maclean C."/>
            <person name="Major J."/>
            <person name="Manning J."/>
            <person name="Marabella R."/>
            <person name="Maru K."/>
            <person name="Matthews C."/>
            <person name="Mauceli E."/>
            <person name="Mccarthy M."/>
            <person name="Mcdonough S."/>
            <person name="Mcghee T."/>
            <person name="Meldrim J."/>
            <person name="Meneus L."/>
            <person name="Mesirov J."/>
            <person name="Mihalev A."/>
            <person name="Mihova T."/>
            <person name="Mikkelsen T."/>
            <person name="Mlenga V."/>
            <person name="Moru K."/>
            <person name="Mozes J."/>
            <person name="Mulrain L."/>
            <person name="Munson G."/>
            <person name="Naylor J."/>
            <person name="Newes C."/>
            <person name="Nguyen C."/>
            <person name="Nguyen N."/>
            <person name="Nguyen T."/>
            <person name="Nicol R."/>
            <person name="Nielsen C."/>
            <person name="Nizzari M."/>
            <person name="Norbu C."/>
            <person name="Norbu N."/>
            <person name="O'donnell P."/>
            <person name="Okoawo O."/>
            <person name="O'leary S."/>
            <person name="Omotosho B."/>
            <person name="O'neill K."/>
            <person name="Osman S."/>
            <person name="Parker S."/>
            <person name="Perrin D."/>
            <person name="Phunkhang P."/>
            <person name="Piqani B."/>
            <person name="Purcell S."/>
            <person name="Rachupka T."/>
            <person name="Ramasamy U."/>
            <person name="Rameau R."/>
            <person name="Ray V."/>
            <person name="Raymond C."/>
            <person name="Retta R."/>
            <person name="Richardson S."/>
            <person name="Rise C."/>
            <person name="Rodriguez J."/>
            <person name="Rogers J."/>
            <person name="Rogov P."/>
            <person name="Rutman M."/>
            <person name="Schupbach R."/>
            <person name="Seaman C."/>
            <person name="Settipalli S."/>
            <person name="Sharpe T."/>
            <person name="Sheridan J."/>
            <person name="Sherpa N."/>
            <person name="Shi J."/>
            <person name="Smirnov S."/>
            <person name="Smith C."/>
            <person name="Sougnez C."/>
            <person name="Spencer B."/>
            <person name="Stalker J."/>
            <person name="Stange-thomann N."/>
            <person name="Stavropoulos S."/>
            <person name="Stetson K."/>
            <person name="Stone C."/>
            <person name="Stone S."/>
            <person name="Stubbs M."/>
            <person name="Talamas J."/>
            <person name="Tchuinga P."/>
            <person name="Tenzing P."/>
            <person name="Tesfaye S."/>
            <person name="Theodore J."/>
            <person name="Thoulutsang Y."/>
            <person name="Topham K."/>
            <person name="Towey S."/>
            <person name="Tsamla T."/>
            <person name="Tsomo N."/>
            <person name="Vallee D."/>
            <person name="Vassiliev H."/>
            <person name="Venkataraman V."/>
            <person name="Vinson J."/>
            <person name="Vo A."/>
            <person name="Wade C."/>
            <person name="Wang S."/>
            <person name="Wangchuk T."/>
            <person name="Wangdi T."/>
            <person name="Whittaker C."/>
            <person name="Wilkinson J."/>
            <person name="Wu Y."/>
            <person name="Wyman D."/>
            <person name="Yadav S."/>
            <person name="Yang S."/>
            <person name="Yang X."/>
            <person name="Yeager S."/>
            <person name="Yee E."/>
            <person name="Young G."/>
            <person name="Zainoun J."/>
            <person name="Zembeck L."/>
            <person name="Zimmer A."/>
            <person name="Zody M."/>
            <person name="Lander E."/>
        </authorList>
    </citation>
    <scope>NUCLEOTIDE SEQUENCE [LARGE SCALE GENOMIC DNA]</scope>
</reference>
<dbReference type="OMA" id="HCHIAYA"/>
<keyword evidence="7" id="KW-0862">Zinc</keyword>
<dbReference type="GeneTree" id="ENSGT00390000009925"/>
<evidence type="ECO:0000256" key="7">
    <source>
        <dbReference type="ARBA" id="ARBA00022833"/>
    </source>
</evidence>
<keyword evidence="4" id="KW-0479">Metal-binding</keyword>
<keyword evidence="10" id="KW-1185">Reference proteome</keyword>
<dbReference type="HOGENOM" id="CLU_016631_3_0_1"/>
<feature type="domain" description="MGRN1/RNF157-like N-terminal" evidence="8">
    <location>
        <begin position="131"/>
        <end position="252"/>
    </location>
</feature>
<dbReference type="GO" id="GO:0061630">
    <property type="term" value="F:ubiquitin protein ligase activity"/>
    <property type="evidence" value="ECO:0007669"/>
    <property type="project" value="UniProtKB-EC"/>
</dbReference>
<evidence type="ECO:0000259" key="8">
    <source>
        <dbReference type="Pfam" id="PF26192"/>
    </source>
</evidence>
<dbReference type="FunCoup" id="H2Z1C0">
    <property type="interactions" value="168"/>
</dbReference>
<proteinExistence type="predicted"/>
<dbReference type="PANTHER" id="PTHR22996">
    <property type="entry name" value="MAHOGUNIN"/>
    <property type="match status" value="1"/>
</dbReference>
<dbReference type="AlphaFoldDB" id="H2Z1C0"/>
<evidence type="ECO:0000256" key="1">
    <source>
        <dbReference type="ARBA" id="ARBA00000900"/>
    </source>
</evidence>
<protein>
    <recommendedName>
        <fullName evidence="2">RING-type E3 ubiquitin transferase</fullName>
        <ecNumber evidence="2">2.3.2.27</ecNumber>
    </recommendedName>
</protein>
<dbReference type="Ensembl" id="ENSCSAVT00000011515.1">
    <property type="protein sequence ID" value="ENSCSAVP00000011382.1"/>
    <property type="gene ID" value="ENSCSAVG00000006657.1"/>
</dbReference>
<reference evidence="9" key="2">
    <citation type="submission" date="2025-08" db="UniProtKB">
        <authorList>
            <consortium name="Ensembl"/>
        </authorList>
    </citation>
    <scope>IDENTIFICATION</scope>
</reference>
<accession>H2Z1C0</accession>
<dbReference type="GO" id="GO:0005737">
    <property type="term" value="C:cytoplasm"/>
    <property type="evidence" value="ECO:0007669"/>
    <property type="project" value="TreeGrafter"/>
</dbReference>
<reference evidence="9" key="3">
    <citation type="submission" date="2025-09" db="UniProtKB">
        <authorList>
            <consortium name="Ensembl"/>
        </authorList>
    </citation>
    <scope>IDENTIFICATION</scope>
</reference>
<dbReference type="InterPro" id="IPR045194">
    <property type="entry name" value="MGRN1/RNF157-like"/>
</dbReference>
<comment type="catalytic activity">
    <reaction evidence="1">
        <text>S-ubiquitinyl-[E2 ubiquitin-conjugating enzyme]-L-cysteine + [acceptor protein]-L-lysine = [E2 ubiquitin-conjugating enzyme]-L-cysteine + N(6)-ubiquitinyl-[acceptor protein]-L-lysine.</text>
        <dbReference type="EC" id="2.3.2.27"/>
    </reaction>
</comment>
<keyword evidence="3" id="KW-0808">Transferase</keyword>
<sequence length="256" mass="28969">MGNLWGRNTTTVEQIDETYNLPYYFPPKSGSYFGPHFFMGGKKFDIVQPEAYLFGENTDLNLLGPRPQTFPYQASNGDQPVRALKCLLNIRKDSLRLIRVAVPQLKPEDLITNPDSSPPSADQTTEIDPVYNLEFTFDADCPCSITVYYNSTETMENKVVNFTPNCTNCHSDTVHFNAGSNQQFCLPSHIVNPAILHKHSNQDVLTKWDYSNIPIAIQVRAECGPDYADHCHIAYAVFEKVQEAWTIKLLKQKQAV</sequence>
<evidence type="ECO:0000256" key="3">
    <source>
        <dbReference type="ARBA" id="ARBA00022679"/>
    </source>
</evidence>
<evidence type="ECO:0000256" key="5">
    <source>
        <dbReference type="ARBA" id="ARBA00022771"/>
    </source>
</evidence>
<keyword evidence="5" id="KW-0863">Zinc-finger</keyword>
<dbReference type="InterPro" id="IPR058981">
    <property type="entry name" value="MGRN1/RNF157-like_N"/>
</dbReference>
<name>H2Z1C0_CIOSA</name>
<dbReference type="Proteomes" id="UP000007875">
    <property type="component" value="Unassembled WGS sequence"/>
</dbReference>
<evidence type="ECO:0000256" key="6">
    <source>
        <dbReference type="ARBA" id="ARBA00022786"/>
    </source>
</evidence>
<dbReference type="eggNOG" id="KOG4265">
    <property type="taxonomic scope" value="Eukaryota"/>
</dbReference>
<dbReference type="GO" id="GO:0016567">
    <property type="term" value="P:protein ubiquitination"/>
    <property type="evidence" value="ECO:0007669"/>
    <property type="project" value="TreeGrafter"/>
</dbReference>
<evidence type="ECO:0000313" key="10">
    <source>
        <dbReference type="Proteomes" id="UP000007875"/>
    </source>
</evidence>
<dbReference type="EC" id="2.3.2.27" evidence="2"/>
<dbReference type="GO" id="GO:0008270">
    <property type="term" value="F:zinc ion binding"/>
    <property type="evidence" value="ECO:0007669"/>
    <property type="project" value="UniProtKB-KW"/>
</dbReference>
<evidence type="ECO:0000256" key="4">
    <source>
        <dbReference type="ARBA" id="ARBA00022723"/>
    </source>
</evidence>
<dbReference type="Pfam" id="PF26192">
    <property type="entry name" value="RNF157-like_N"/>
    <property type="match status" value="1"/>
</dbReference>
<evidence type="ECO:0000313" key="9">
    <source>
        <dbReference type="Ensembl" id="ENSCSAVP00000011382.1"/>
    </source>
</evidence>
<dbReference type="STRING" id="51511.ENSCSAVP00000011382"/>
<dbReference type="InParanoid" id="H2Z1C0"/>
<evidence type="ECO:0000256" key="2">
    <source>
        <dbReference type="ARBA" id="ARBA00012483"/>
    </source>
</evidence>
<organism evidence="9 10">
    <name type="scientific">Ciona savignyi</name>
    <name type="common">Pacific transparent sea squirt</name>
    <dbReference type="NCBI Taxonomy" id="51511"/>
    <lineage>
        <taxon>Eukaryota</taxon>
        <taxon>Metazoa</taxon>
        <taxon>Chordata</taxon>
        <taxon>Tunicata</taxon>
        <taxon>Ascidiacea</taxon>
        <taxon>Phlebobranchia</taxon>
        <taxon>Cionidae</taxon>
        <taxon>Ciona</taxon>
    </lineage>
</organism>
<keyword evidence="6" id="KW-0833">Ubl conjugation pathway</keyword>